<sequence length="46" mass="5261">MKQEWLSSASKVNRDTIGQLCSNDEKLPTMRTAKKILDALRKVDQL</sequence>
<dbReference type="GO" id="GO:0003677">
    <property type="term" value="F:DNA binding"/>
    <property type="evidence" value="ECO:0007669"/>
    <property type="project" value="InterPro"/>
</dbReference>
<name>A0AAP3G5Y2_BRELA</name>
<gene>
    <name evidence="1" type="ORF">O0554_02095</name>
</gene>
<dbReference type="RefSeq" id="WP_258432760.1">
    <property type="nucleotide sequence ID" value="NZ_JANSGW010000003.1"/>
</dbReference>
<dbReference type="InterPro" id="IPR010982">
    <property type="entry name" value="Lambda_DNA-bd_dom_sf"/>
</dbReference>
<dbReference type="Proteomes" id="UP001077662">
    <property type="component" value="Unassembled WGS sequence"/>
</dbReference>
<proteinExistence type="predicted"/>
<accession>A0AAP3G5Y2</accession>
<evidence type="ECO:0000313" key="2">
    <source>
        <dbReference type="Proteomes" id="UP001077662"/>
    </source>
</evidence>
<dbReference type="Gene3D" id="1.10.260.40">
    <property type="entry name" value="lambda repressor-like DNA-binding domains"/>
    <property type="match status" value="1"/>
</dbReference>
<dbReference type="AlphaFoldDB" id="A0AAP3G5Y2"/>
<reference evidence="1" key="1">
    <citation type="submission" date="2022-09" db="EMBL/GenBank/DDBJ databases">
        <title>Genome analysis and characterization of larvicidal activity of Brevibacillus strains.</title>
        <authorList>
            <person name="Patrusheva E.V."/>
            <person name="Izotova A.O."/>
            <person name="Toshchakov S.V."/>
            <person name="Sineoky S.P."/>
        </authorList>
    </citation>
    <scope>NUCLEOTIDE SEQUENCE</scope>
    <source>
        <strain evidence="1">VKPM_B-13247</strain>
    </source>
</reference>
<dbReference type="EMBL" id="JAPTNE010000003">
    <property type="protein sequence ID" value="MCZ0805713.1"/>
    <property type="molecule type" value="Genomic_DNA"/>
</dbReference>
<protein>
    <submittedName>
        <fullName evidence="1">Uncharacterized protein</fullName>
    </submittedName>
</protein>
<organism evidence="1 2">
    <name type="scientific">Brevibacillus laterosporus</name>
    <name type="common">Bacillus laterosporus</name>
    <dbReference type="NCBI Taxonomy" id="1465"/>
    <lineage>
        <taxon>Bacteria</taxon>
        <taxon>Bacillati</taxon>
        <taxon>Bacillota</taxon>
        <taxon>Bacilli</taxon>
        <taxon>Bacillales</taxon>
        <taxon>Paenibacillaceae</taxon>
        <taxon>Brevibacillus</taxon>
    </lineage>
</organism>
<comment type="caution">
    <text evidence="1">The sequence shown here is derived from an EMBL/GenBank/DDBJ whole genome shotgun (WGS) entry which is preliminary data.</text>
</comment>
<evidence type="ECO:0000313" key="1">
    <source>
        <dbReference type="EMBL" id="MCZ0805713.1"/>
    </source>
</evidence>